<accession>A0A1D2N941</accession>
<keyword evidence="3" id="KW-1185">Reference proteome</keyword>
<proteinExistence type="predicted"/>
<feature type="region of interest" description="Disordered" evidence="1">
    <location>
        <begin position="193"/>
        <end position="216"/>
    </location>
</feature>
<dbReference type="AlphaFoldDB" id="A0A1D2N941"/>
<feature type="region of interest" description="Disordered" evidence="1">
    <location>
        <begin position="622"/>
        <end position="646"/>
    </location>
</feature>
<feature type="compositionally biased region" description="Basic and acidic residues" evidence="1">
    <location>
        <begin position="259"/>
        <end position="268"/>
    </location>
</feature>
<evidence type="ECO:0000256" key="1">
    <source>
        <dbReference type="SAM" id="MobiDB-lite"/>
    </source>
</evidence>
<reference evidence="2 3" key="1">
    <citation type="journal article" date="2016" name="Genome Biol. Evol.">
        <title>Gene Family Evolution Reflects Adaptation to Soil Environmental Stressors in the Genome of the Collembolan Orchesella cincta.</title>
        <authorList>
            <person name="Faddeeva-Vakhrusheva A."/>
            <person name="Derks M.F."/>
            <person name="Anvar S.Y."/>
            <person name="Agamennone V."/>
            <person name="Suring W."/>
            <person name="Smit S."/>
            <person name="van Straalen N.M."/>
            <person name="Roelofs D."/>
        </authorList>
    </citation>
    <scope>NUCLEOTIDE SEQUENCE [LARGE SCALE GENOMIC DNA]</scope>
    <source>
        <tissue evidence="2">Mixed pool</tissue>
    </source>
</reference>
<feature type="region of interest" description="Disordered" evidence="1">
    <location>
        <begin position="259"/>
        <end position="288"/>
    </location>
</feature>
<sequence>MQRDYWPFSKMLKMKGSSPRRGEYFDTGRPMPPSTAIEQLQRVADWTKNSHALPPSMGRKTAKQFENEDHEEKSQLIVEAVRMLDTRDKQIRSKPTTARQTAELLKDDADISIDEDHQQRIAKLYVKDFGEKLKQRRYYEPTMLTSLPVVKGRKGVGLNRAAIIGLNNPEEMGPVVEPESWRFKASRSMKFTVKPIPSQGSNNKRGADSISESDEKWTLKPENDRDWWKWKLKQGFLQNDELLQKLVSQRHTLEATFKPVERLKEKQKPVSRNASLSPFPSNQNSSRHVTVQIPFQSKLLRSKNVESSSRGLQQPKTREPIPNFYHPPKSIVTLVNTPEDPTQRAQHKPVSLKQDPYLSKLLAGSQMFKPEAMLDVHQPSRRHEFTQQNNINADNLNRKISLESLTDSDDDYAARKFFTPDIKVLYERLSDNMENLPTNPTKEPKINSREPSDGYINLPILLATGRFSRFNKLPSMKAINEPSKGNTRKTGMIAKVRTTSRFTNNKFVNKLGNAPKHPQSYDRIEDLPTKDWAKKVMEKVNKQGSIIEERSDSGTLTVTTLDNSDFGHPDHINMLQNRHSNNPKHIDQEMNMLYHDILMSKWKKDKHDKEVAARKQAITKLKKGVKTQSSKKLSFNERKDFSSDKPRGLDIWLENIREKAKRDRVISPHDLNKEQSESAKNQPPPPLVTTFANTSFSISRDL</sequence>
<feature type="compositionally biased region" description="Polar residues" evidence="1">
    <location>
        <begin position="270"/>
        <end position="288"/>
    </location>
</feature>
<feature type="compositionally biased region" description="Basic and acidic residues" evidence="1">
    <location>
        <begin position="662"/>
        <end position="677"/>
    </location>
</feature>
<feature type="compositionally biased region" description="Basic and acidic residues" evidence="1">
    <location>
        <begin position="634"/>
        <end position="646"/>
    </location>
</feature>
<evidence type="ECO:0000313" key="2">
    <source>
        <dbReference type="EMBL" id="ODN01768.1"/>
    </source>
</evidence>
<feature type="region of interest" description="Disordered" evidence="1">
    <location>
        <begin position="662"/>
        <end position="702"/>
    </location>
</feature>
<dbReference type="EMBL" id="LJIJ01000139">
    <property type="protein sequence ID" value="ODN01768.1"/>
    <property type="molecule type" value="Genomic_DNA"/>
</dbReference>
<organism evidence="2 3">
    <name type="scientific">Orchesella cincta</name>
    <name type="common">Springtail</name>
    <name type="synonym">Podura cincta</name>
    <dbReference type="NCBI Taxonomy" id="48709"/>
    <lineage>
        <taxon>Eukaryota</taxon>
        <taxon>Metazoa</taxon>
        <taxon>Ecdysozoa</taxon>
        <taxon>Arthropoda</taxon>
        <taxon>Hexapoda</taxon>
        <taxon>Collembola</taxon>
        <taxon>Entomobryomorpha</taxon>
        <taxon>Entomobryoidea</taxon>
        <taxon>Orchesellidae</taxon>
        <taxon>Orchesellinae</taxon>
        <taxon>Orchesella</taxon>
    </lineage>
</organism>
<comment type="caution">
    <text evidence="2">The sequence shown here is derived from an EMBL/GenBank/DDBJ whole genome shotgun (WGS) entry which is preliminary data.</text>
</comment>
<feature type="compositionally biased region" description="Polar residues" evidence="1">
    <location>
        <begin position="305"/>
        <end position="315"/>
    </location>
</feature>
<feature type="compositionally biased region" description="Polar residues" evidence="1">
    <location>
        <begin position="690"/>
        <end position="702"/>
    </location>
</feature>
<dbReference type="Proteomes" id="UP000094527">
    <property type="component" value="Unassembled WGS sequence"/>
</dbReference>
<feature type="region of interest" description="Disordered" evidence="1">
    <location>
        <begin position="49"/>
        <end position="71"/>
    </location>
</feature>
<protein>
    <submittedName>
        <fullName evidence="2">Uncharacterized protein</fullName>
    </submittedName>
</protein>
<gene>
    <name evidence="2" type="ORF">Ocin01_04917</name>
</gene>
<evidence type="ECO:0000313" key="3">
    <source>
        <dbReference type="Proteomes" id="UP000094527"/>
    </source>
</evidence>
<name>A0A1D2N941_ORCCI</name>
<feature type="region of interest" description="Disordered" evidence="1">
    <location>
        <begin position="302"/>
        <end position="326"/>
    </location>
</feature>